<dbReference type="InterPro" id="IPR038765">
    <property type="entry name" value="Papain-like_cys_pep_sf"/>
</dbReference>
<evidence type="ECO:0008006" key="3">
    <source>
        <dbReference type="Google" id="ProtNLM"/>
    </source>
</evidence>
<keyword evidence="2" id="KW-1185">Reference proteome</keyword>
<protein>
    <recommendedName>
        <fullName evidence="3">Ulp1 protease family</fullName>
    </recommendedName>
</protein>
<evidence type="ECO:0000313" key="1">
    <source>
        <dbReference type="EMBL" id="QCD92755.1"/>
    </source>
</evidence>
<name>A0A4D6LVS2_VIGUN</name>
<dbReference type="Gene3D" id="3.40.395.10">
    <property type="entry name" value="Adenoviral Proteinase, Chain A"/>
    <property type="match status" value="2"/>
</dbReference>
<sequence>MEILFGFLLNDTDADKPKFEVLNQDFPLQPNLYDCGMMVLRYIELWDGETIFDEKNFPKYTSGGKIYPPVLSIAVHINLVPKFSGGLLLNAHNMEILFGFLLNDTDADKPKFEVLNQDFPLQPNLYDCGMMVLRYIELWDGETIFDEKNFPKYTSGGKIYPPVLSIAVHINLVPKFSGGLLLNGCFPRNALR</sequence>
<organism evidence="1 2">
    <name type="scientific">Vigna unguiculata</name>
    <name type="common">Cowpea</name>
    <dbReference type="NCBI Taxonomy" id="3917"/>
    <lineage>
        <taxon>Eukaryota</taxon>
        <taxon>Viridiplantae</taxon>
        <taxon>Streptophyta</taxon>
        <taxon>Embryophyta</taxon>
        <taxon>Tracheophyta</taxon>
        <taxon>Spermatophyta</taxon>
        <taxon>Magnoliopsida</taxon>
        <taxon>eudicotyledons</taxon>
        <taxon>Gunneridae</taxon>
        <taxon>Pentapetalae</taxon>
        <taxon>rosids</taxon>
        <taxon>fabids</taxon>
        <taxon>Fabales</taxon>
        <taxon>Fabaceae</taxon>
        <taxon>Papilionoideae</taxon>
        <taxon>50 kb inversion clade</taxon>
        <taxon>NPAAA clade</taxon>
        <taxon>indigoferoid/millettioid clade</taxon>
        <taxon>Phaseoleae</taxon>
        <taxon>Vigna</taxon>
    </lineage>
</organism>
<dbReference type="EMBL" id="CP039349">
    <property type="protein sequence ID" value="QCD92755.1"/>
    <property type="molecule type" value="Genomic_DNA"/>
</dbReference>
<proteinExistence type="predicted"/>
<dbReference type="SUPFAM" id="SSF54001">
    <property type="entry name" value="Cysteine proteinases"/>
    <property type="match status" value="2"/>
</dbReference>
<dbReference type="Proteomes" id="UP000501690">
    <property type="component" value="Linkage Group LG5"/>
</dbReference>
<reference evidence="1 2" key="1">
    <citation type="submission" date="2019-04" db="EMBL/GenBank/DDBJ databases">
        <title>An improved genome assembly and genetic linkage map for asparagus bean, Vigna unguiculata ssp. sesquipedialis.</title>
        <authorList>
            <person name="Xia Q."/>
            <person name="Zhang R."/>
            <person name="Dong Y."/>
        </authorList>
    </citation>
    <scope>NUCLEOTIDE SEQUENCE [LARGE SCALE GENOMIC DNA]</scope>
    <source>
        <tissue evidence="1">Leaf</tissue>
    </source>
</reference>
<dbReference type="AlphaFoldDB" id="A0A4D6LVS2"/>
<evidence type="ECO:0000313" key="2">
    <source>
        <dbReference type="Proteomes" id="UP000501690"/>
    </source>
</evidence>
<gene>
    <name evidence="1" type="ORF">DEO72_LG5g824</name>
</gene>
<accession>A0A4D6LVS2</accession>